<name>A0A1M5X2Q2_9BACT</name>
<evidence type="ECO:0000256" key="1">
    <source>
        <dbReference type="SAM" id="Phobius"/>
    </source>
</evidence>
<feature type="transmembrane region" description="Helical" evidence="1">
    <location>
        <begin position="75"/>
        <end position="94"/>
    </location>
</feature>
<dbReference type="NCBIfam" id="NF037970">
    <property type="entry name" value="vanZ_1"/>
    <property type="match status" value="1"/>
</dbReference>
<gene>
    <name evidence="2" type="ORF">SAMN02745124_02724</name>
</gene>
<protein>
    <submittedName>
        <fullName evidence="2">VanZ like family protein</fullName>
    </submittedName>
</protein>
<feature type="transmembrane region" description="Helical" evidence="1">
    <location>
        <begin position="12"/>
        <end position="32"/>
    </location>
</feature>
<feature type="transmembrane region" description="Helical" evidence="1">
    <location>
        <begin position="123"/>
        <end position="139"/>
    </location>
</feature>
<sequence>MSRQHKATAKTVSGYLLSLLLVPVYVSMFPVWQLVNAHLPEKTIAGLPVALTLAILLALCLFFSRRRERASLGRAALLTGIGLCCIALLLPEAHLPAKKIHVIEYMFLSLVVRFAMAPRLQGHALLVCSACFTTLLGIHDEFLQGLHPARTYGLSDMLVNTLSGCGGSLIWHACALFQRPAGPERSNPIVAGSGLIPLYLLWLLAGVLALVVPASWYRNAVIPLWTMLPLIGAVGGAGLWLHRFPPAWRHGIVAAGSISLPLNLYPLLTNGGTFHFY</sequence>
<reference evidence="2 3" key="1">
    <citation type="submission" date="2016-11" db="EMBL/GenBank/DDBJ databases">
        <authorList>
            <person name="Jaros S."/>
            <person name="Januszkiewicz K."/>
            <person name="Wedrychowicz H."/>
        </authorList>
    </citation>
    <scope>NUCLEOTIDE SEQUENCE [LARGE SCALE GENOMIC DNA]</scope>
    <source>
        <strain evidence="2 3">DSM 9705</strain>
    </source>
</reference>
<keyword evidence="1" id="KW-1133">Transmembrane helix</keyword>
<keyword evidence="1" id="KW-0812">Transmembrane</keyword>
<evidence type="ECO:0000313" key="3">
    <source>
        <dbReference type="Proteomes" id="UP000184139"/>
    </source>
</evidence>
<dbReference type="EMBL" id="FQXS01000016">
    <property type="protein sequence ID" value="SHH94146.1"/>
    <property type="molecule type" value="Genomic_DNA"/>
</dbReference>
<feature type="transmembrane region" description="Helical" evidence="1">
    <location>
        <begin position="222"/>
        <end position="241"/>
    </location>
</feature>
<feature type="transmembrane region" description="Helical" evidence="1">
    <location>
        <begin position="100"/>
        <end position="116"/>
    </location>
</feature>
<accession>A0A1M5X2Q2</accession>
<organism evidence="2 3">
    <name type="scientific">Desulfofustis glycolicus DSM 9705</name>
    <dbReference type="NCBI Taxonomy" id="1121409"/>
    <lineage>
        <taxon>Bacteria</taxon>
        <taxon>Pseudomonadati</taxon>
        <taxon>Thermodesulfobacteriota</taxon>
        <taxon>Desulfobulbia</taxon>
        <taxon>Desulfobulbales</taxon>
        <taxon>Desulfocapsaceae</taxon>
        <taxon>Desulfofustis</taxon>
    </lineage>
</organism>
<feature type="transmembrane region" description="Helical" evidence="1">
    <location>
        <begin position="44"/>
        <end position="63"/>
    </location>
</feature>
<proteinExistence type="predicted"/>
<dbReference type="Proteomes" id="UP000184139">
    <property type="component" value="Unassembled WGS sequence"/>
</dbReference>
<dbReference type="OrthoDB" id="5432702at2"/>
<keyword evidence="1" id="KW-0472">Membrane</keyword>
<feature type="transmembrane region" description="Helical" evidence="1">
    <location>
        <begin position="189"/>
        <end position="216"/>
    </location>
</feature>
<feature type="transmembrane region" description="Helical" evidence="1">
    <location>
        <begin position="159"/>
        <end position="177"/>
    </location>
</feature>
<dbReference type="STRING" id="1121409.SAMN02745124_02724"/>
<dbReference type="RefSeq" id="WP_073376898.1">
    <property type="nucleotide sequence ID" value="NZ_FQXS01000016.1"/>
</dbReference>
<dbReference type="AlphaFoldDB" id="A0A1M5X2Q2"/>
<keyword evidence="3" id="KW-1185">Reference proteome</keyword>
<evidence type="ECO:0000313" key="2">
    <source>
        <dbReference type="EMBL" id="SHH94146.1"/>
    </source>
</evidence>